<evidence type="ECO:0008006" key="4">
    <source>
        <dbReference type="Google" id="ProtNLM"/>
    </source>
</evidence>
<accession>A0A843SII9</accession>
<name>A0A843SII9_9BURK</name>
<dbReference type="RefSeq" id="WP_152807458.1">
    <property type="nucleotide sequence ID" value="NZ_WHUF01000005.1"/>
</dbReference>
<proteinExistence type="predicted"/>
<comment type="caution">
    <text evidence="2">The sequence shown here is derived from an EMBL/GenBank/DDBJ whole genome shotgun (WGS) entry which is preliminary data.</text>
</comment>
<organism evidence="2 3">
    <name type="scientific">Rugamonas rivuli</name>
    <dbReference type="NCBI Taxonomy" id="2743358"/>
    <lineage>
        <taxon>Bacteria</taxon>
        <taxon>Pseudomonadati</taxon>
        <taxon>Pseudomonadota</taxon>
        <taxon>Betaproteobacteria</taxon>
        <taxon>Burkholderiales</taxon>
        <taxon>Oxalobacteraceae</taxon>
        <taxon>Telluria group</taxon>
        <taxon>Rugamonas</taxon>
    </lineage>
</organism>
<protein>
    <recommendedName>
        <fullName evidence="4">DUF1311 domain-containing protein</fullName>
    </recommendedName>
</protein>
<keyword evidence="1" id="KW-0732">Signal</keyword>
<feature type="signal peptide" evidence="1">
    <location>
        <begin position="1"/>
        <end position="22"/>
    </location>
</feature>
<reference evidence="2 3" key="1">
    <citation type="submission" date="2019-10" db="EMBL/GenBank/DDBJ databases">
        <title>Two novel species isolated from a subtropical stream in China.</title>
        <authorList>
            <person name="Lu H."/>
        </authorList>
    </citation>
    <scope>NUCLEOTIDE SEQUENCE [LARGE SCALE GENOMIC DNA]</scope>
    <source>
        <strain evidence="2 3">FT103W</strain>
    </source>
</reference>
<dbReference type="Proteomes" id="UP000444318">
    <property type="component" value="Unassembled WGS sequence"/>
</dbReference>
<feature type="chain" id="PRO_5032596420" description="DUF1311 domain-containing protein" evidence="1">
    <location>
        <begin position="23"/>
        <end position="160"/>
    </location>
</feature>
<dbReference type="AlphaFoldDB" id="A0A843SII9"/>
<evidence type="ECO:0000256" key="1">
    <source>
        <dbReference type="SAM" id="SignalP"/>
    </source>
</evidence>
<keyword evidence="3" id="KW-1185">Reference proteome</keyword>
<dbReference type="EMBL" id="WHUF01000005">
    <property type="protein sequence ID" value="MQA21983.1"/>
    <property type="molecule type" value="Genomic_DNA"/>
</dbReference>
<evidence type="ECO:0000313" key="3">
    <source>
        <dbReference type="Proteomes" id="UP000444318"/>
    </source>
</evidence>
<sequence length="160" mass="17280">MIKPILLALALASAGMPTAAGAQVIDVAAGIQLAQIDFDTYHALLLERCKVVAPDSVDGLSDVMAQWKERNADALIILRQLYKVQLIQQMRAREPNATDAAIDAHVAAVQGVFNSGLKSRVAGVSADEAKMSCESGYARTLLTQRDMDFNVLLKRMLLGR</sequence>
<evidence type="ECO:0000313" key="2">
    <source>
        <dbReference type="EMBL" id="MQA21983.1"/>
    </source>
</evidence>
<gene>
    <name evidence="2" type="ORF">GEV01_20945</name>
</gene>